<dbReference type="SMART" id="SM00382">
    <property type="entry name" value="AAA"/>
    <property type="match status" value="1"/>
</dbReference>
<dbReference type="InterPro" id="IPR003959">
    <property type="entry name" value="ATPase_AAA_core"/>
</dbReference>
<dbReference type="GO" id="GO:0006508">
    <property type="term" value="P:proteolysis"/>
    <property type="evidence" value="ECO:0007669"/>
    <property type="project" value="UniProtKB-KW"/>
</dbReference>
<evidence type="ECO:0000256" key="10">
    <source>
        <dbReference type="ARBA" id="ARBA00023054"/>
    </source>
</evidence>
<dbReference type="GO" id="GO:0005524">
    <property type="term" value="F:ATP binding"/>
    <property type="evidence" value="ECO:0007669"/>
    <property type="project" value="UniProtKB-KW"/>
</dbReference>
<keyword evidence="4" id="KW-0479">Metal-binding</keyword>
<keyword evidence="15" id="KW-1185">Reference proteome</keyword>
<evidence type="ECO:0000313" key="15">
    <source>
        <dbReference type="Proteomes" id="UP000186795"/>
    </source>
</evidence>
<dbReference type="InterPro" id="IPR027417">
    <property type="entry name" value="P-loop_NTPase"/>
</dbReference>
<evidence type="ECO:0000256" key="5">
    <source>
        <dbReference type="ARBA" id="ARBA00022741"/>
    </source>
</evidence>
<evidence type="ECO:0000259" key="13">
    <source>
        <dbReference type="SMART" id="SM00382"/>
    </source>
</evidence>
<dbReference type="GO" id="GO:0004222">
    <property type="term" value="F:metalloendopeptidase activity"/>
    <property type="evidence" value="ECO:0007669"/>
    <property type="project" value="InterPro"/>
</dbReference>
<dbReference type="PANTHER" id="PTHR23076">
    <property type="entry name" value="METALLOPROTEASE M41 FTSH"/>
    <property type="match status" value="1"/>
</dbReference>
<dbReference type="InterPro" id="IPR041569">
    <property type="entry name" value="AAA_lid_3"/>
</dbReference>
<sequence>MGKGIAIGATPAILLFLLYLGFSPLPLLVLAAIVGMAWYFFQSRSGAQIGVGRNKGVQRKGSVPDISFEDIGGHARSKKELKEALDFLIHRDQIKQYGIRPIKGILLSGPPGTGKTLMAKAAAHYTDSVFAATSGSEFVEMYVGVGAQRIRELFRDARTQARKNQKNSAIIFIDEIDVIGGQREGSQHREYDQTLNQLLTEMDGITTDQEVQVLVVAATNRKDMLDSALLRPGRFDRHISVDLPDKQARVSILKMHTRNKPLAEDADIERIALETFGFSGAQLESLTNEGAIYALRDDSPLIGHEHLSRAIDKVMMGEKTDRETTREERERVAIHELGHAVVSEWVRSGSVSQVSLSPRGKALGYVRHHPGPDRYLYTRKQLEDQVMICLAGAAAEQMIYKNRSTGAQNDYEQATRYIRTLMEAGLSDLGIIDKDLVGKEMLHAESVKILKDLYERTENLLQQYPHVFEEALDVLLKEEVLSGDQFRQLLKYRVPSSDAVHIGG</sequence>
<dbReference type="FunFam" id="3.40.50.300:FF:001025">
    <property type="entry name" value="ATPase family, AAA domain-containing 2B"/>
    <property type="match status" value="1"/>
</dbReference>
<dbReference type="PROSITE" id="PS00674">
    <property type="entry name" value="AAA"/>
    <property type="match status" value="1"/>
</dbReference>
<keyword evidence="9 14" id="KW-0482">Metalloprotease</keyword>
<dbReference type="InterPro" id="IPR037219">
    <property type="entry name" value="Peptidase_M41-like"/>
</dbReference>
<dbReference type="Pfam" id="PF01434">
    <property type="entry name" value="Peptidase_M41"/>
    <property type="match status" value="1"/>
</dbReference>
<evidence type="ECO:0000256" key="6">
    <source>
        <dbReference type="ARBA" id="ARBA00022801"/>
    </source>
</evidence>
<dbReference type="AlphaFoldDB" id="A0A1N7IR81"/>
<dbReference type="Gene3D" id="1.20.58.760">
    <property type="entry name" value="Peptidase M41"/>
    <property type="match status" value="1"/>
</dbReference>
<keyword evidence="12" id="KW-1133">Transmembrane helix</keyword>
<keyword evidence="12" id="KW-0472">Membrane</keyword>
<keyword evidence="5 11" id="KW-0547">Nucleotide-binding</keyword>
<proteinExistence type="inferred from homology"/>
<evidence type="ECO:0000256" key="12">
    <source>
        <dbReference type="SAM" id="Phobius"/>
    </source>
</evidence>
<dbReference type="Proteomes" id="UP000186795">
    <property type="component" value="Unassembled WGS sequence"/>
</dbReference>
<dbReference type="SUPFAM" id="SSF52540">
    <property type="entry name" value="P-loop containing nucleoside triphosphate hydrolases"/>
    <property type="match status" value="1"/>
</dbReference>
<dbReference type="Pfam" id="PF17862">
    <property type="entry name" value="AAA_lid_3"/>
    <property type="match status" value="1"/>
</dbReference>
<keyword evidence="6" id="KW-0378">Hydrolase</keyword>
<evidence type="ECO:0000256" key="2">
    <source>
        <dbReference type="ARBA" id="ARBA00010044"/>
    </source>
</evidence>
<keyword evidence="7" id="KW-0862">Zinc</keyword>
<dbReference type="InterPro" id="IPR003960">
    <property type="entry name" value="ATPase_AAA_CS"/>
</dbReference>
<dbReference type="OrthoDB" id="9809379at2"/>
<dbReference type="EMBL" id="FTOD01000001">
    <property type="protein sequence ID" value="SIS39496.1"/>
    <property type="molecule type" value="Genomic_DNA"/>
</dbReference>
<comment type="similarity">
    <text evidence="2">In the C-terminal section; belongs to the peptidase M41 family.</text>
</comment>
<evidence type="ECO:0000256" key="9">
    <source>
        <dbReference type="ARBA" id="ARBA00023049"/>
    </source>
</evidence>
<feature type="domain" description="AAA+ ATPase" evidence="13">
    <location>
        <begin position="101"/>
        <end position="245"/>
    </location>
</feature>
<gene>
    <name evidence="14" type="ORF">SAMN05421790_101254</name>
</gene>
<dbReference type="RefSeq" id="WP_076522917.1">
    <property type="nucleotide sequence ID" value="NZ_CP048103.1"/>
</dbReference>
<name>A0A1N7IR81_9BACL</name>
<feature type="transmembrane region" description="Helical" evidence="12">
    <location>
        <begin position="12"/>
        <end position="41"/>
    </location>
</feature>
<evidence type="ECO:0000256" key="7">
    <source>
        <dbReference type="ARBA" id="ARBA00022833"/>
    </source>
</evidence>
<dbReference type="InterPro" id="IPR000642">
    <property type="entry name" value="Peptidase_M41"/>
</dbReference>
<dbReference type="InterPro" id="IPR003593">
    <property type="entry name" value="AAA+_ATPase"/>
</dbReference>
<protein>
    <submittedName>
        <fullName evidence="14">ATP-dependent metalloprotease FtsH</fullName>
    </submittedName>
</protein>
<keyword evidence="10" id="KW-0175">Coiled coil</keyword>
<keyword evidence="12" id="KW-0812">Transmembrane</keyword>
<keyword evidence="8 11" id="KW-0067">ATP-binding</keyword>
<comment type="similarity">
    <text evidence="11">Belongs to the AAA ATPase family.</text>
</comment>
<organism evidence="14 15">
    <name type="scientific">Kroppenstedtia eburnea</name>
    <dbReference type="NCBI Taxonomy" id="714067"/>
    <lineage>
        <taxon>Bacteria</taxon>
        <taxon>Bacillati</taxon>
        <taxon>Bacillota</taxon>
        <taxon>Bacilli</taxon>
        <taxon>Bacillales</taxon>
        <taxon>Thermoactinomycetaceae</taxon>
        <taxon>Kroppenstedtia</taxon>
    </lineage>
</organism>
<dbReference type="GO" id="GO:0046872">
    <property type="term" value="F:metal ion binding"/>
    <property type="evidence" value="ECO:0007669"/>
    <property type="project" value="UniProtKB-KW"/>
</dbReference>
<accession>A0A1N7IR81</accession>
<keyword evidence="3 14" id="KW-0645">Protease</keyword>
<dbReference type="SUPFAM" id="SSF140990">
    <property type="entry name" value="FtsH protease domain-like"/>
    <property type="match status" value="1"/>
</dbReference>
<dbReference type="FunFam" id="1.10.8.60:FF:000001">
    <property type="entry name" value="ATP-dependent zinc metalloprotease FtsH"/>
    <property type="match status" value="1"/>
</dbReference>
<dbReference type="Gene3D" id="3.40.50.300">
    <property type="entry name" value="P-loop containing nucleotide triphosphate hydrolases"/>
    <property type="match status" value="1"/>
</dbReference>
<evidence type="ECO:0000256" key="1">
    <source>
        <dbReference type="ARBA" id="ARBA00001947"/>
    </source>
</evidence>
<dbReference type="GO" id="GO:0016887">
    <property type="term" value="F:ATP hydrolysis activity"/>
    <property type="evidence" value="ECO:0007669"/>
    <property type="project" value="InterPro"/>
</dbReference>
<evidence type="ECO:0000256" key="8">
    <source>
        <dbReference type="ARBA" id="ARBA00022840"/>
    </source>
</evidence>
<comment type="cofactor">
    <cofactor evidence="1">
        <name>Zn(2+)</name>
        <dbReference type="ChEBI" id="CHEBI:29105"/>
    </cofactor>
</comment>
<evidence type="ECO:0000256" key="3">
    <source>
        <dbReference type="ARBA" id="ARBA00022670"/>
    </source>
</evidence>
<evidence type="ECO:0000256" key="4">
    <source>
        <dbReference type="ARBA" id="ARBA00022723"/>
    </source>
</evidence>
<dbReference type="Pfam" id="PF00004">
    <property type="entry name" value="AAA"/>
    <property type="match status" value="1"/>
</dbReference>
<dbReference type="PANTHER" id="PTHR23076:SF97">
    <property type="entry name" value="ATP-DEPENDENT ZINC METALLOPROTEASE YME1L1"/>
    <property type="match status" value="1"/>
</dbReference>
<evidence type="ECO:0000256" key="11">
    <source>
        <dbReference type="RuleBase" id="RU003651"/>
    </source>
</evidence>
<dbReference type="Gene3D" id="1.10.8.60">
    <property type="match status" value="1"/>
</dbReference>
<dbReference type="GO" id="GO:0004176">
    <property type="term" value="F:ATP-dependent peptidase activity"/>
    <property type="evidence" value="ECO:0007669"/>
    <property type="project" value="InterPro"/>
</dbReference>
<evidence type="ECO:0000313" key="14">
    <source>
        <dbReference type="EMBL" id="SIS39496.1"/>
    </source>
</evidence>
<reference evidence="15" key="1">
    <citation type="submission" date="2017-01" db="EMBL/GenBank/DDBJ databases">
        <authorList>
            <person name="Varghese N."/>
            <person name="Submissions S."/>
        </authorList>
    </citation>
    <scope>NUCLEOTIDE SEQUENCE [LARGE SCALE GENOMIC DNA]</scope>
    <source>
        <strain evidence="15">DSM 45196</strain>
    </source>
</reference>